<name>A0A923HGH7_9FLAO</name>
<evidence type="ECO:0000256" key="2">
    <source>
        <dbReference type="SAM" id="SignalP"/>
    </source>
</evidence>
<keyword evidence="1 2" id="KW-0732">Signal</keyword>
<reference evidence="4" key="1">
    <citation type="submission" date="2020-08" db="EMBL/GenBank/DDBJ databases">
        <title>Hyunsoonleella sp. strain SJ7 genome sequencing and assembly.</title>
        <authorList>
            <person name="Kim I."/>
        </authorList>
    </citation>
    <scope>NUCLEOTIDE SEQUENCE</scope>
    <source>
        <strain evidence="4">SJ7</strain>
    </source>
</reference>
<dbReference type="Pfam" id="PF18962">
    <property type="entry name" value="Por_Secre_tail"/>
    <property type="match status" value="1"/>
</dbReference>
<comment type="caution">
    <text evidence="4">The sequence shown here is derived from an EMBL/GenBank/DDBJ whole genome shotgun (WGS) entry which is preliminary data.</text>
</comment>
<evidence type="ECO:0000256" key="1">
    <source>
        <dbReference type="ARBA" id="ARBA00022729"/>
    </source>
</evidence>
<keyword evidence="5" id="KW-1185">Reference proteome</keyword>
<feature type="chain" id="PRO_5036720711" evidence="2">
    <location>
        <begin position="23"/>
        <end position="339"/>
    </location>
</feature>
<dbReference type="Proteomes" id="UP000656244">
    <property type="component" value="Unassembled WGS sequence"/>
</dbReference>
<gene>
    <name evidence="4" type="ORF">H7U19_06175</name>
</gene>
<dbReference type="NCBIfam" id="TIGR04183">
    <property type="entry name" value="Por_Secre_tail"/>
    <property type="match status" value="1"/>
</dbReference>
<feature type="signal peptide" evidence="2">
    <location>
        <begin position="1"/>
        <end position="22"/>
    </location>
</feature>
<organism evidence="4 5">
    <name type="scientific">Hyunsoonleella aquatilis</name>
    <dbReference type="NCBI Taxonomy" id="2762758"/>
    <lineage>
        <taxon>Bacteria</taxon>
        <taxon>Pseudomonadati</taxon>
        <taxon>Bacteroidota</taxon>
        <taxon>Flavobacteriia</taxon>
        <taxon>Flavobacteriales</taxon>
        <taxon>Flavobacteriaceae</taxon>
    </lineage>
</organism>
<accession>A0A923HGH7</accession>
<evidence type="ECO:0000313" key="5">
    <source>
        <dbReference type="Proteomes" id="UP000656244"/>
    </source>
</evidence>
<evidence type="ECO:0000313" key="4">
    <source>
        <dbReference type="EMBL" id="MBC3757982.1"/>
    </source>
</evidence>
<protein>
    <submittedName>
        <fullName evidence="4">T9SS type A sorting domain-containing protein</fullName>
    </submittedName>
</protein>
<dbReference type="RefSeq" id="WP_186560213.1">
    <property type="nucleotide sequence ID" value="NZ_JACNMF010000002.1"/>
</dbReference>
<sequence>MKKNTFLLSLFSFAFLIWKANAQVLQSDDFEALTTGNVGTHINGSTMGQGGYYTLTSNGQNSDFQIVDIGGSNSKVLQITGSNSPTNSKFVWKDGLVGSWASRTSGNDILEIEYDFYTGGITASKNESGVDFFNTSFVVVAGFVFYPETKILAGRAYYNKAGDLNTHVIKLGAGDTDLVLTANTWYRVGFSFNKSTGEIKFKGSGFDVNQAGDATGTDAAEIDFTVNPGSSNAVSSINWFDNLVATAKDAGSLLRNELNEINQPITLHPNPADGYLSLTIKKDIQLYSIEINDISGRTVKSISHKDLSKQIDVSDLSSGSYLLNIQSSLGRATKKFMKK</sequence>
<dbReference type="EMBL" id="JACNMF010000002">
    <property type="protein sequence ID" value="MBC3757982.1"/>
    <property type="molecule type" value="Genomic_DNA"/>
</dbReference>
<dbReference type="InterPro" id="IPR026444">
    <property type="entry name" value="Secre_tail"/>
</dbReference>
<proteinExistence type="predicted"/>
<dbReference type="AlphaFoldDB" id="A0A923HGH7"/>
<feature type="domain" description="Secretion system C-terminal sorting" evidence="3">
    <location>
        <begin position="268"/>
        <end position="336"/>
    </location>
</feature>
<evidence type="ECO:0000259" key="3">
    <source>
        <dbReference type="Pfam" id="PF18962"/>
    </source>
</evidence>